<dbReference type="PROSITE" id="PS00061">
    <property type="entry name" value="ADH_SHORT"/>
    <property type="match status" value="1"/>
</dbReference>
<reference evidence="11" key="1">
    <citation type="submission" date="2021-02" db="EMBL/GenBank/DDBJ databases">
        <authorList>
            <person name="Dougan E. K."/>
            <person name="Rhodes N."/>
            <person name="Thang M."/>
            <person name="Chan C."/>
        </authorList>
    </citation>
    <scope>NUCLEOTIDE SEQUENCE</scope>
</reference>
<dbReference type="InterPro" id="IPR020904">
    <property type="entry name" value="Sc_DH/Rdtase_CS"/>
</dbReference>
<evidence type="ECO:0000313" key="11">
    <source>
        <dbReference type="EMBL" id="CAE7494159.1"/>
    </source>
</evidence>
<dbReference type="Pfam" id="PF00106">
    <property type="entry name" value="adh_short"/>
    <property type="match status" value="1"/>
</dbReference>
<comment type="caution">
    <text evidence="11">The sequence shown here is derived from an EMBL/GenBank/DDBJ whole genome shotgun (WGS) entry which is preliminary data.</text>
</comment>
<accession>A0A812SS92</accession>
<dbReference type="Gene3D" id="3.40.50.720">
    <property type="entry name" value="NAD(P)-binding Rossmann-like Domain"/>
    <property type="match status" value="1"/>
</dbReference>
<dbReference type="AlphaFoldDB" id="A0A812SS92"/>
<comment type="function">
    <text evidence="9">NADP-dependent dehydrogenase with broad substrate specificity acting on 3-hydroxy acids. Catalyzes the NADP-dependent oxidation of L-allo-threonine to L-2-amino-3-keto-butyrate, which is spontaneously decarboxylated into aminoacetone. Also acts on D-threonine, L-serine, D-serine, D-3-hydroxyisobutyrate, L-3-hydroxyisobutyrate, D-glycerate and L-glycerate. Able to catalyze the reduction of the malonic semialdehyde to 3-hydroxypropionic acid. YdfG is apparently supplementing RutE, the presumed malonic semialdehyde reductase involved in pyrimidine degradation since both are able to detoxify malonic semialdehyde.</text>
</comment>
<dbReference type="GO" id="GO:0035527">
    <property type="term" value="F:3-hydroxypropionate dehydrogenase (NADP+) activity"/>
    <property type="evidence" value="ECO:0007669"/>
    <property type="project" value="UniProtKB-EC"/>
</dbReference>
<dbReference type="EC" id="1.1.1.381" evidence="5"/>
<evidence type="ECO:0000313" key="12">
    <source>
        <dbReference type="Proteomes" id="UP000649617"/>
    </source>
</evidence>
<dbReference type="PANTHER" id="PTHR43086:SF3">
    <property type="entry name" value="NADP-DEPENDENT 3-HYDROXY ACID DEHYDROGENASE YDFG"/>
    <property type="match status" value="1"/>
</dbReference>
<evidence type="ECO:0000256" key="1">
    <source>
        <dbReference type="ARBA" id="ARBA00006484"/>
    </source>
</evidence>
<dbReference type="PRINTS" id="PR00080">
    <property type="entry name" value="SDRFAMILY"/>
</dbReference>
<dbReference type="InterPro" id="IPR036291">
    <property type="entry name" value="NAD(P)-bd_dom_sf"/>
</dbReference>
<dbReference type="PANTHER" id="PTHR43086">
    <property type="entry name" value="VERY-LONG-CHAIN 3-OXOOACYL-COA REDUCTASE"/>
    <property type="match status" value="1"/>
</dbReference>
<protein>
    <recommendedName>
        <fullName evidence="6">NADP-dependent 3-hydroxy acid dehydrogenase YdfG</fullName>
        <ecNumber evidence="4">1.1.1.298</ecNumber>
        <ecNumber evidence="5">1.1.1.381</ecNumber>
    </recommendedName>
    <alternativeName>
        <fullName evidence="8">L-allo-threonine dehydrogenase</fullName>
    </alternativeName>
    <alternativeName>
        <fullName evidence="7">Malonic semialdehyde reductase</fullName>
    </alternativeName>
</protein>
<evidence type="ECO:0000256" key="10">
    <source>
        <dbReference type="ARBA" id="ARBA00047274"/>
    </source>
</evidence>
<evidence type="ECO:0000256" key="4">
    <source>
        <dbReference type="ARBA" id="ARBA00044050"/>
    </source>
</evidence>
<sequence>VSKLVLGARSTEKLDGLKSDLAKRYPDVEVLTLKLDVSDTESRKEFFRRAVAFGRCQVLINNAGIIKNRFFQSMTDEDLDAVLHTNLVGTLHLTKLFLPEMLKHDRGHVVNISSISGFTAAPYGSVYAATKAALSSFSASLRLEMQ</sequence>
<keyword evidence="12" id="KW-1185">Reference proteome</keyword>
<proteinExistence type="inferred from homology"/>
<feature type="non-terminal residue" evidence="11">
    <location>
        <position position="146"/>
    </location>
</feature>
<evidence type="ECO:0000256" key="6">
    <source>
        <dbReference type="ARBA" id="ARBA00044065"/>
    </source>
</evidence>
<comment type="catalytic activity">
    <reaction evidence="10">
        <text>3-hydroxypropanoate + NADP(+) = 3-oxopropanoate + NADPH + H(+)</text>
        <dbReference type="Rhea" id="RHEA:26438"/>
        <dbReference type="ChEBI" id="CHEBI:15378"/>
        <dbReference type="ChEBI" id="CHEBI:16510"/>
        <dbReference type="ChEBI" id="CHEBI:33190"/>
        <dbReference type="ChEBI" id="CHEBI:57783"/>
        <dbReference type="ChEBI" id="CHEBI:58349"/>
        <dbReference type="EC" id="1.1.1.298"/>
    </reaction>
</comment>
<organism evidence="11 12">
    <name type="scientific">Symbiodinium pilosum</name>
    <name type="common">Dinoflagellate</name>
    <dbReference type="NCBI Taxonomy" id="2952"/>
    <lineage>
        <taxon>Eukaryota</taxon>
        <taxon>Sar</taxon>
        <taxon>Alveolata</taxon>
        <taxon>Dinophyceae</taxon>
        <taxon>Suessiales</taxon>
        <taxon>Symbiodiniaceae</taxon>
        <taxon>Symbiodinium</taxon>
    </lineage>
</organism>
<dbReference type="Proteomes" id="UP000649617">
    <property type="component" value="Unassembled WGS sequence"/>
</dbReference>
<dbReference type="CDD" id="cd05233">
    <property type="entry name" value="SDR_c"/>
    <property type="match status" value="1"/>
</dbReference>
<comment type="similarity">
    <text evidence="1">Belongs to the short-chain dehydrogenases/reductases (SDR) family.</text>
</comment>
<keyword evidence="2" id="KW-0560">Oxidoreductase</keyword>
<dbReference type="PRINTS" id="PR00081">
    <property type="entry name" value="GDHRDH"/>
</dbReference>
<comment type="catalytic activity">
    <reaction evidence="3">
        <text>L-allo-threonine + NADP(+) = aminoacetone + CO2 + NADPH</text>
        <dbReference type="Rhea" id="RHEA:43524"/>
        <dbReference type="ChEBI" id="CHEBI:16526"/>
        <dbReference type="ChEBI" id="CHEBI:57783"/>
        <dbReference type="ChEBI" id="CHEBI:58320"/>
        <dbReference type="ChEBI" id="CHEBI:58349"/>
        <dbReference type="ChEBI" id="CHEBI:58585"/>
        <dbReference type="EC" id="1.1.1.381"/>
    </reaction>
</comment>
<dbReference type="EMBL" id="CAJNIZ010026669">
    <property type="protein sequence ID" value="CAE7494159.1"/>
    <property type="molecule type" value="Genomic_DNA"/>
</dbReference>
<evidence type="ECO:0000256" key="5">
    <source>
        <dbReference type="ARBA" id="ARBA00044059"/>
    </source>
</evidence>
<dbReference type="InterPro" id="IPR002347">
    <property type="entry name" value="SDR_fam"/>
</dbReference>
<dbReference type="OrthoDB" id="421778at2759"/>
<gene>
    <name evidence="11" type="ORF">SPIL2461_LOCUS12742</name>
</gene>
<evidence type="ECO:0000256" key="8">
    <source>
        <dbReference type="ARBA" id="ARBA00044349"/>
    </source>
</evidence>
<dbReference type="SUPFAM" id="SSF51735">
    <property type="entry name" value="NAD(P)-binding Rossmann-fold domains"/>
    <property type="match status" value="1"/>
</dbReference>
<name>A0A812SS92_SYMPI</name>
<evidence type="ECO:0000256" key="3">
    <source>
        <dbReference type="ARBA" id="ARBA00043812"/>
    </source>
</evidence>
<dbReference type="EC" id="1.1.1.298" evidence="4"/>
<feature type="non-terminal residue" evidence="11">
    <location>
        <position position="1"/>
    </location>
</feature>
<evidence type="ECO:0000256" key="7">
    <source>
        <dbReference type="ARBA" id="ARBA00044271"/>
    </source>
</evidence>
<evidence type="ECO:0000256" key="2">
    <source>
        <dbReference type="ARBA" id="ARBA00023002"/>
    </source>
</evidence>
<evidence type="ECO:0000256" key="9">
    <source>
        <dbReference type="ARBA" id="ARBA00045650"/>
    </source>
</evidence>